<dbReference type="AlphaFoldDB" id="A0A6A3C1Y4"/>
<protein>
    <recommendedName>
        <fullName evidence="1">DUF7725 domain-containing protein</fullName>
    </recommendedName>
</protein>
<accession>A0A6A3C1Y4</accession>
<comment type="caution">
    <text evidence="2">The sequence shown here is derived from an EMBL/GenBank/DDBJ whole genome shotgun (WGS) entry which is preliminary data.</text>
</comment>
<dbReference type="InterPro" id="IPR056142">
    <property type="entry name" value="DUF7725"/>
</dbReference>
<sequence length="147" mass="15523">MLAPLHWHDYKKLYGKLDDFVAAHPELFLIEGDYIQLREGAQEIIAATAAVAKVAAAAAASSPYSPVLPSVAVTPMAQPNRLKKGLLSADSNHAKNENAAFKGYAVISKNSADDHSQLLGTKNQHPNGISSGVAGNLSDGNWGSIVF</sequence>
<evidence type="ECO:0000259" key="1">
    <source>
        <dbReference type="Pfam" id="PF24851"/>
    </source>
</evidence>
<dbReference type="Proteomes" id="UP000436088">
    <property type="component" value="Unassembled WGS sequence"/>
</dbReference>
<dbReference type="PANTHER" id="PTHR35766">
    <property type="entry name" value="OS08G0543600 PROTEIN"/>
    <property type="match status" value="1"/>
</dbReference>
<feature type="domain" description="DUF7725" evidence="1">
    <location>
        <begin position="1"/>
        <end position="38"/>
    </location>
</feature>
<proteinExistence type="predicted"/>
<name>A0A6A3C1Y4_HIBSY</name>
<evidence type="ECO:0000313" key="3">
    <source>
        <dbReference type="Proteomes" id="UP000436088"/>
    </source>
</evidence>
<reference evidence="2" key="1">
    <citation type="submission" date="2019-09" db="EMBL/GenBank/DDBJ databases">
        <title>Draft genome information of white flower Hibiscus syriacus.</title>
        <authorList>
            <person name="Kim Y.-M."/>
        </authorList>
    </citation>
    <scope>NUCLEOTIDE SEQUENCE [LARGE SCALE GENOMIC DNA]</scope>
    <source>
        <strain evidence="2">YM2019G1</strain>
    </source>
</reference>
<gene>
    <name evidence="2" type="ORF">F3Y22_tig00015426pilonHSYRG00074</name>
</gene>
<organism evidence="2 3">
    <name type="scientific">Hibiscus syriacus</name>
    <name type="common">Rose of Sharon</name>
    <dbReference type="NCBI Taxonomy" id="106335"/>
    <lineage>
        <taxon>Eukaryota</taxon>
        <taxon>Viridiplantae</taxon>
        <taxon>Streptophyta</taxon>
        <taxon>Embryophyta</taxon>
        <taxon>Tracheophyta</taxon>
        <taxon>Spermatophyta</taxon>
        <taxon>Magnoliopsida</taxon>
        <taxon>eudicotyledons</taxon>
        <taxon>Gunneridae</taxon>
        <taxon>Pentapetalae</taxon>
        <taxon>rosids</taxon>
        <taxon>malvids</taxon>
        <taxon>Malvales</taxon>
        <taxon>Malvaceae</taxon>
        <taxon>Malvoideae</taxon>
        <taxon>Hibiscus</taxon>
    </lineage>
</organism>
<keyword evidence="3" id="KW-1185">Reference proteome</keyword>
<dbReference type="PANTHER" id="PTHR35766:SF1">
    <property type="entry name" value="OS08G0543600 PROTEIN"/>
    <property type="match status" value="1"/>
</dbReference>
<dbReference type="Pfam" id="PF24851">
    <property type="entry name" value="DUF7725"/>
    <property type="match status" value="1"/>
</dbReference>
<evidence type="ECO:0000313" key="2">
    <source>
        <dbReference type="EMBL" id="KAE8721658.1"/>
    </source>
</evidence>
<dbReference type="EMBL" id="VEPZ02000611">
    <property type="protein sequence ID" value="KAE8721658.1"/>
    <property type="molecule type" value="Genomic_DNA"/>
</dbReference>